<organism evidence="6 7">
    <name type="scientific">Solimonas fluminis</name>
    <dbReference type="NCBI Taxonomy" id="2086571"/>
    <lineage>
        <taxon>Bacteria</taxon>
        <taxon>Pseudomonadati</taxon>
        <taxon>Pseudomonadota</taxon>
        <taxon>Gammaproteobacteria</taxon>
        <taxon>Nevskiales</taxon>
        <taxon>Nevskiaceae</taxon>
        <taxon>Solimonas</taxon>
    </lineage>
</organism>
<dbReference type="Proteomes" id="UP000238220">
    <property type="component" value="Unassembled WGS sequence"/>
</dbReference>
<dbReference type="Pfam" id="PF21419">
    <property type="entry name" value="RoxA-like_Cyt-c"/>
    <property type="match status" value="1"/>
</dbReference>
<evidence type="ECO:0000256" key="4">
    <source>
        <dbReference type="PROSITE-ProRule" id="PRU00433"/>
    </source>
</evidence>
<protein>
    <recommendedName>
        <fullName evidence="5">Cytochrome c domain-containing protein</fullName>
    </recommendedName>
</protein>
<dbReference type="InterPro" id="IPR051395">
    <property type="entry name" value="Cytochrome_c_Peroxidase/MauG"/>
</dbReference>
<evidence type="ECO:0000313" key="7">
    <source>
        <dbReference type="Proteomes" id="UP000238220"/>
    </source>
</evidence>
<reference evidence="6 7" key="1">
    <citation type="submission" date="2018-02" db="EMBL/GenBank/DDBJ databases">
        <title>Genome sequencing of Solimonas sp. HR-BB.</title>
        <authorList>
            <person name="Lee Y."/>
            <person name="Jeon C.O."/>
        </authorList>
    </citation>
    <scope>NUCLEOTIDE SEQUENCE [LARGE SCALE GENOMIC DNA]</scope>
    <source>
        <strain evidence="6 7">HR-BB</strain>
    </source>
</reference>
<keyword evidence="2 4" id="KW-0479">Metal-binding</keyword>
<dbReference type="PROSITE" id="PS51007">
    <property type="entry name" value="CYTC"/>
    <property type="match status" value="1"/>
</dbReference>
<proteinExistence type="predicted"/>
<keyword evidence="1 4" id="KW-0349">Heme</keyword>
<keyword evidence="3 4" id="KW-0408">Iron</keyword>
<dbReference type="InterPro" id="IPR036909">
    <property type="entry name" value="Cyt_c-like_dom_sf"/>
</dbReference>
<dbReference type="GO" id="GO:0004130">
    <property type="term" value="F:cytochrome-c peroxidase activity"/>
    <property type="evidence" value="ECO:0007669"/>
    <property type="project" value="TreeGrafter"/>
</dbReference>
<feature type="domain" description="Cytochrome c" evidence="5">
    <location>
        <begin position="513"/>
        <end position="800"/>
    </location>
</feature>
<dbReference type="GO" id="GO:0020037">
    <property type="term" value="F:heme binding"/>
    <property type="evidence" value="ECO:0007669"/>
    <property type="project" value="InterPro"/>
</dbReference>
<dbReference type="SUPFAM" id="SSF46626">
    <property type="entry name" value="Cytochrome c"/>
    <property type="match status" value="1"/>
</dbReference>
<dbReference type="OrthoDB" id="417271at2"/>
<evidence type="ECO:0000313" key="6">
    <source>
        <dbReference type="EMBL" id="PPE75493.1"/>
    </source>
</evidence>
<dbReference type="EMBL" id="PSNW01000001">
    <property type="protein sequence ID" value="PPE75493.1"/>
    <property type="molecule type" value="Genomic_DNA"/>
</dbReference>
<dbReference type="Gene3D" id="1.10.760.10">
    <property type="entry name" value="Cytochrome c-like domain"/>
    <property type="match status" value="1"/>
</dbReference>
<evidence type="ECO:0000259" key="5">
    <source>
        <dbReference type="PROSITE" id="PS51007"/>
    </source>
</evidence>
<evidence type="ECO:0000256" key="3">
    <source>
        <dbReference type="ARBA" id="ARBA00023004"/>
    </source>
</evidence>
<keyword evidence="7" id="KW-1185">Reference proteome</keyword>
<dbReference type="AlphaFoldDB" id="A0A2S5TKK4"/>
<dbReference type="RefSeq" id="WP_104228459.1">
    <property type="nucleotide sequence ID" value="NZ_PSNW01000001.1"/>
</dbReference>
<name>A0A2S5TKK4_9GAMM</name>
<dbReference type="PANTHER" id="PTHR30600">
    <property type="entry name" value="CYTOCHROME C PEROXIDASE-RELATED"/>
    <property type="match status" value="1"/>
</dbReference>
<sequence>MNSAKRAHGALVLATLLVAACGDYSGRSEGVSGDGSGSSPRSMGELFASQVQPRLDFCRSCHVDGGPGDVENGQDFMLHPTDKSQDMALLRLSWERLGRNNPTSRILLMASGQETPHSGGAPWPAGSDAYKAMDVLLKCFENESTCTGLLGGIGGGAVEERPLLGSRHGGHLWFDFCQDQGDDAVLPPDPRSRVVPGASDGKAVHFNAYWADCHADPELVGEQAQPKTCGDLRASWAIGDRLMRGNGGEGSGTFFAGDKQEGQFLQMSIDAYNRLWRFWGLNERPADFDYLVAERYGMPLAPYPNPYPLPDEDPNDPLKPGGSGQLPAFMTQLRGPNGEWTGRVGFTCHACHSGAAGLPEEGGGFHYGLGNNLQDIALMSREVGESGLSPGVIFALFGTSRGTNNASDVNVFFLANQNTGLRLDQYTLGMLLSGSTASGDTPSWWNMGSRPLKFQDGYFAGDSSRVDLIFYTPIDGVLGGQSGEDWVRAHAQHADKWILSLKSPEYPLPVDTALAERGAILFHSKDLWGAGLDNPAPRPEGGNGSCASCHGAYSPRYVHDASYLADPSMEGVASNIAAHEVIRTDRRRADTNNEAVNQYGSTSFLGYPETIGTEHDCGPRNREEIRGDRPLGYLAPPLYGVWASAPYLHNGSVPDAWTLLKPDERPKIWRRVSTPAPEGMEGKVVMGYDVSMARAYDPKKLGWKYDALACGMGTLPFIDCNPGSDSTPLVQRVLHALYGNVLLAWNLGQLPIFLQVSQQQAEDRKIYNTHLYSQGNQGHDFAAVLTDTEREAIIEYLKTL</sequence>
<dbReference type="PANTHER" id="PTHR30600:SF9">
    <property type="entry name" value="BLR7738 PROTEIN"/>
    <property type="match status" value="1"/>
</dbReference>
<dbReference type="InterPro" id="IPR009056">
    <property type="entry name" value="Cyt_c-like_dom"/>
</dbReference>
<accession>A0A2S5TKK4</accession>
<dbReference type="InterPro" id="IPR036280">
    <property type="entry name" value="Multihaem_cyt_sf"/>
</dbReference>
<evidence type="ECO:0000256" key="1">
    <source>
        <dbReference type="ARBA" id="ARBA00022617"/>
    </source>
</evidence>
<dbReference type="PROSITE" id="PS51257">
    <property type="entry name" value="PROKAR_LIPOPROTEIN"/>
    <property type="match status" value="1"/>
</dbReference>
<dbReference type="GO" id="GO:0046872">
    <property type="term" value="F:metal ion binding"/>
    <property type="evidence" value="ECO:0007669"/>
    <property type="project" value="UniProtKB-KW"/>
</dbReference>
<dbReference type="GO" id="GO:0009055">
    <property type="term" value="F:electron transfer activity"/>
    <property type="evidence" value="ECO:0007669"/>
    <property type="project" value="InterPro"/>
</dbReference>
<gene>
    <name evidence="6" type="ORF">C3942_00960</name>
</gene>
<evidence type="ECO:0000256" key="2">
    <source>
        <dbReference type="ARBA" id="ARBA00022723"/>
    </source>
</evidence>
<dbReference type="SUPFAM" id="SSF48695">
    <property type="entry name" value="Multiheme cytochromes"/>
    <property type="match status" value="1"/>
</dbReference>
<comment type="caution">
    <text evidence="6">The sequence shown here is derived from an EMBL/GenBank/DDBJ whole genome shotgun (WGS) entry which is preliminary data.</text>
</comment>